<organism evidence="1 2">
    <name type="scientific">Puccinia striiformis f. sp. tritici</name>
    <dbReference type="NCBI Taxonomy" id="168172"/>
    <lineage>
        <taxon>Eukaryota</taxon>
        <taxon>Fungi</taxon>
        <taxon>Dikarya</taxon>
        <taxon>Basidiomycota</taxon>
        <taxon>Pucciniomycotina</taxon>
        <taxon>Pucciniomycetes</taxon>
        <taxon>Pucciniales</taxon>
        <taxon>Pucciniaceae</taxon>
        <taxon>Puccinia</taxon>
    </lineage>
</organism>
<dbReference type="Proteomes" id="UP001060170">
    <property type="component" value="Chromosome 8"/>
</dbReference>
<name>A0ACC0ECM0_9BASI</name>
<evidence type="ECO:0000313" key="1">
    <source>
        <dbReference type="EMBL" id="KAI7949766.1"/>
    </source>
</evidence>
<reference evidence="2" key="1">
    <citation type="journal article" date="2018" name="BMC Genomics">
        <title>Genomic insights into host adaptation between the wheat stripe rust pathogen (Puccinia striiformis f. sp. tritici) and the barley stripe rust pathogen (Puccinia striiformis f. sp. hordei).</title>
        <authorList>
            <person name="Xia C."/>
            <person name="Wang M."/>
            <person name="Yin C."/>
            <person name="Cornejo O.E."/>
            <person name="Hulbert S.H."/>
            <person name="Chen X."/>
        </authorList>
    </citation>
    <scope>NUCLEOTIDE SEQUENCE [LARGE SCALE GENOMIC DNA]</scope>
    <source>
        <strain evidence="2">93-210</strain>
    </source>
</reference>
<dbReference type="EMBL" id="CM045872">
    <property type="protein sequence ID" value="KAI7949766.1"/>
    <property type="molecule type" value="Genomic_DNA"/>
</dbReference>
<sequence>MTSCLVMKLSIFFLTQQPELNDWLHGVYLSKILTINAVQNEQPNALDIPYSSAPKQLDHGGRLMMEAPAKKKARKTQSSIT</sequence>
<reference evidence="2" key="2">
    <citation type="journal article" date="2018" name="Mol. Plant Microbe Interact.">
        <title>Genome sequence resources for the wheat stripe rust pathogen (Puccinia striiformis f. sp. tritici) and the barley stripe rust pathogen (Puccinia striiformis f. sp. hordei).</title>
        <authorList>
            <person name="Xia C."/>
            <person name="Wang M."/>
            <person name="Yin C."/>
            <person name="Cornejo O.E."/>
            <person name="Hulbert S.H."/>
            <person name="Chen X."/>
        </authorList>
    </citation>
    <scope>NUCLEOTIDE SEQUENCE [LARGE SCALE GENOMIC DNA]</scope>
    <source>
        <strain evidence="2">93-210</strain>
    </source>
</reference>
<keyword evidence="2" id="KW-1185">Reference proteome</keyword>
<protein>
    <submittedName>
        <fullName evidence="1">Uncharacterized protein</fullName>
    </submittedName>
</protein>
<evidence type="ECO:0000313" key="2">
    <source>
        <dbReference type="Proteomes" id="UP001060170"/>
    </source>
</evidence>
<gene>
    <name evidence="1" type="ORF">MJO28_008587</name>
</gene>
<reference evidence="1 2" key="3">
    <citation type="journal article" date="2022" name="Microbiol. Spectr.">
        <title>Folding features and dynamics of 3D genome architecture in plant fungal pathogens.</title>
        <authorList>
            <person name="Xia C."/>
        </authorList>
    </citation>
    <scope>NUCLEOTIDE SEQUENCE [LARGE SCALE GENOMIC DNA]</scope>
    <source>
        <strain evidence="1 2">93-210</strain>
    </source>
</reference>
<comment type="caution">
    <text evidence="1">The sequence shown here is derived from an EMBL/GenBank/DDBJ whole genome shotgun (WGS) entry which is preliminary data.</text>
</comment>
<proteinExistence type="predicted"/>
<accession>A0ACC0ECM0</accession>